<dbReference type="Pfam" id="PF10397">
    <property type="entry name" value="ADSL_C"/>
    <property type="match status" value="1"/>
</dbReference>
<sequence length="443" mass="48536">MYTRLFQDPFTSPALRQLLSAESYMRSMLEVELQLVRVQEEDGQWPQGTAQQLREALEGVPLLDYEVLAGIGLGGNVAIPFVKHIRECLPAGLKRCLHYGPTSQDIVDTALMLELRKALLWFERKGEALEGHLRQLVEQHRHTLMIGRTLMQQALPITFGLKAAGWLQAVRQANRRLQGLKAELLQLQFGGAAGTLAALGADGLSTYDRLAQALDLAAPAMPWHTNRQSMHALFTALDAQAVSVEKIAGDIALMAQTEVGEVAEPAGEGMGESSSMPHKRNPVRCALIHGATRQIHGLVTTHLNNAAHPHERALGGWHTEWSTLYEAMLLLGGALEQAEILLAGLEVFPARMRANLYTTQGVIMAEPVSLELAQRMPRDLAMAAVKKATKVALTEQIGFTEALYRDELIQAALSRDELEQLAAPESYLGATQGFIDRVLAQTS</sequence>
<dbReference type="InterPro" id="IPR019468">
    <property type="entry name" value="AdenyloSucc_lyase_C"/>
</dbReference>
<dbReference type="Pfam" id="PF00206">
    <property type="entry name" value="Lyase_1"/>
    <property type="match status" value="1"/>
</dbReference>
<evidence type="ECO:0000313" key="3">
    <source>
        <dbReference type="EMBL" id="PXF31658.1"/>
    </source>
</evidence>
<gene>
    <name evidence="3" type="ORF">WH50_08665</name>
</gene>
<dbReference type="CDD" id="cd01597">
    <property type="entry name" value="pCLME"/>
    <property type="match status" value="1"/>
</dbReference>
<dbReference type="Proteomes" id="UP000248090">
    <property type="component" value="Unassembled WGS sequence"/>
</dbReference>
<comment type="similarity">
    <text evidence="1">Belongs to the class-II fumarase/aspartase family.</text>
</comment>
<comment type="caution">
    <text evidence="3">The sequence shown here is derived from an EMBL/GenBank/DDBJ whole genome shotgun (WGS) entry which is preliminary data.</text>
</comment>
<dbReference type="PANTHER" id="PTHR43172">
    <property type="entry name" value="ADENYLOSUCCINATE LYASE"/>
    <property type="match status" value="1"/>
</dbReference>
<dbReference type="PRINTS" id="PR00149">
    <property type="entry name" value="FUMRATELYASE"/>
</dbReference>
<protein>
    <recommendedName>
        <fullName evidence="2">Adenylosuccinate lyase C-terminal domain-containing protein</fullName>
    </recommendedName>
</protein>
<organism evidence="3 4">
    <name type="scientific">Pokkaliibacter plantistimulans</name>
    <dbReference type="NCBI Taxonomy" id="1635171"/>
    <lineage>
        <taxon>Bacteria</taxon>
        <taxon>Pseudomonadati</taxon>
        <taxon>Pseudomonadota</taxon>
        <taxon>Gammaproteobacteria</taxon>
        <taxon>Oceanospirillales</taxon>
        <taxon>Balneatrichaceae</taxon>
        <taxon>Pokkaliibacter</taxon>
    </lineage>
</organism>
<dbReference type="InterPro" id="IPR022761">
    <property type="entry name" value="Fumarate_lyase_N"/>
</dbReference>
<reference evidence="3 4" key="1">
    <citation type="submission" date="2015-03" db="EMBL/GenBank/DDBJ databases">
        <authorList>
            <person name="Krishnan R."/>
            <person name="Midha S."/>
            <person name="Patil P.B."/>
            <person name="Rameshkumar N."/>
        </authorList>
    </citation>
    <scope>NUCLEOTIDE SEQUENCE [LARGE SCALE GENOMIC DNA]</scope>
    <source>
        <strain evidence="3 4">L1E11</strain>
    </source>
</reference>
<dbReference type="SUPFAM" id="SSF48557">
    <property type="entry name" value="L-aspartase-like"/>
    <property type="match status" value="1"/>
</dbReference>
<evidence type="ECO:0000256" key="1">
    <source>
        <dbReference type="ARBA" id="ARBA00034772"/>
    </source>
</evidence>
<evidence type="ECO:0000259" key="2">
    <source>
        <dbReference type="SMART" id="SM00998"/>
    </source>
</evidence>
<name>A0ABX5M1Q1_9GAMM</name>
<dbReference type="RefSeq" id="WP_110186955.1">
    <property type="nucleotide sequence ID" value="NZ_CP177354.1"/>
</dbReference>
<dbReference type="Gene3D" id="1.20.200.10">
    <property type="entry name" value="Fumarase/aspartase (Central domain)"/>
    <property type="match status" value="1"/>
</dbReference>
<proteinExistence type="inferred from homology"/>
<dbReference type="SMART" id="SM00998">
    <property type="entry name" value="ADSL_C"/>
    <property type="match status" value="1"/>
</dbReference>
<dbReference type="InterPro" id="IPR008948">
    <property type="entry name" value="L-Aspartase-like"/>
</dbReference>
<dbReference type="Gene3D" id="1.10.40.30">
    <property type="entry name" value="Fumarase/aspartase (C-terminal domain)"/>
    <property type="match status" value="1"/>
</dbReference>
<keyword evidence="4" id="KW-1185">Reference proteome</keyword>
<feature type="domain" description="Adenylosuccinate lyase C-terminal" evidence="2">
    <location>
        <begin position="360"/>
        <end position="439"/>
    </location>
</feature>
<dbReference type="EMBL" id="LAPT01000036">
    <property type="protein sequence ID" value="PXF31658.1"/>
    <property type="molecule type" value="Genomic_DNA"/>
</dbReference>
<evidence type="ECO:0000313" key="4">
    <source>
        <dbReference type="Proteomes" id="UP000248090"/>
    </source>
</evidence>
<dbReference type="InterPro" id="IPR000362">
    <property type="entry name" value="Fumarate_lyase_fam"/>
</dbReference>
<dbReference type="PRINTS" id="PR00145">
    <property type="entry name" value="ARGSUCLYASE"/>
</dbReference>
<accession>A0ABX5M1Q1</accession>
<dbReference type="PANTHER" id="PTHR43172:SF2">
    <property type="entry name" value="ADENYLOSUCCINATE LYASE C-TERMINAL DOMAIN-CONTAINING PROTEIN"/>
    <property type="match status" value="1"/>
</dbReference>